<name>A0A0T6BGC8_9SCAR</name>
<proteinExistence type="predicted"/>
<evidence type="ECO:0000256" key="2">
    <source>
        <dbReference type="SAM" id="Phobius"/>
    </source>
</evidence>
<dbReference type="PANTHER" id="PTHR21579">
    <property type="entry name" value="PROTEIN TINCAR"/>
    <property type="match status" value="1"/>
</dbReference>
<dbReference type="OrthoDB" id="10033661at2759"/>
<protein>
    <submittedName>
        <fullName evidence="3">Uncharacterized protein</fullName>
    </submittedName>
</protein>
<feature type="compositionally biased region" description="Low complexity" evidence="1">
    <location>
        <begin position="156"/>
        <end position="166"/>
    </location>
</feature>
<accession>A0A0T6BGC8</accession>
<dbReference type="Gene3D" id="3.30.420.10">
    <property type="entry name" value="Ribonuclease H-like superfamily/Ribonuclease H"/>
    <property type="match status" value="1"/>
</dbReference>
<gene>
    <name evidence="3" type="ORF">AMK59_1417</name>
</gene>
<dbReference type="GO" id="GO:0003676">
    <property type="term" value="F:nucleic acid binding"/>
    <property type="evidence" value="ECO:0007669"/>
    <property type="project" value="InterPro"/>
</dbReference>
<dbReference type="InterPro" id="IPR053291">
    <property type="entry name" value="Ommatidial_diff-associated"/>
</dbReference>
<comment type="caution">
    <text evidence="3">The sequence shown here is derived from an EMBL/GenBank/DDBJ whole genome shotgun (WGS) entry which is preliminary data.</text>
</comment>
<dbReference type="PANTHER" id="PTHR21579:SF20">
    <property type="entry name" value="PROTEIN TINCAR"/>
    <property type="match status" value="1"/>
</dbReference>
<feature type="transmembrane region" description="Helical" evidence="2">
    <location>
        <begin position="218"/>
        <end position="239"/>
    </location>
</feature>
<keyword evidence="2" id="KW-0812">Transmembrane</keyword>
<feature type="non-terminal residue" evidence="3">
    <location>
        <position position="1"/>
    </location>
</feature>
<feature type="transmembrane region" description="Helical" evidence="2">
    <location>
        <begin position="20"/>
        <end position="41"/>
    </location>
</feature>
<feature type="region of interest" description="Disordered" evidence="1">
    <location>
        <begin position="147"/>
        <end position="166"/>
    </location>
</feature>
<dbReference type="Proteomes" id="UP000051574">
    <property type="component" value="Unassembled WGS sequence"/>
</dbReference>
<reference evidence="3 4" key="1">
    <citation type="submission" date="2015-09" db="EMBL/GenBank/DDBJ databases">
        <title>Draft genome of the scarab beetle Oryctes borbonicus.</title>
        <authorList>
            <person name="Meyer J.M."/>
            <person name="Markov G.V."/>
            <person name="Baskaran P."/>
            <person name="Herrmann M."/>
            <person name="Sommer R.J."/>
            <person name="Roedelsperger C."/>
        </authorList>
    </citation>
    <scope>NUCLEOTIDE SEQUENCE [LARGE SCALE GENOMIC DNA]</scope>
    <source>
        <strain evidence="3">OB123</strain>
        <tissue evidence="3">Whole animal</tissue>
    </source>
</reference>
<evidence type="ECO:0000256" key="1">
    <source>
        <dbReference type="SAM" id="MobiDB-lite"/>
    </source>
</evidence>
<evidence type="ECO:0000313" key="3">
    <source>
        <dbReference type="EMBL" id="KRT86372.1"/>
    </source>
</evidence>
<dbReference type="EMBL" id="LJIG01000568">
    <property type="protein sequence ID" value="KRT86372.1"/>
    <property type="molecule type" value="Genomic_DNA"/>
</dbReference>
<keyword evidence="4" id="KW-1185">Reference proteome</keyword>
<evidence type="ECO:0000313" key="4">
    <source>
        <dbReference type="Proteomes" id="UP000051574"/>
    </source>
</evidence>
<keyword evidence="2" id="KW-0472">Membrane</keyword>
<sequence length="355" mass="39970">DYSVLSWPSNLPLPSFEMNISLVLTGAAILLIPFFIVTAIFKVGNLANDGHKLGRHLSACSKERASEQFASTNGCNCWKFGGPTGPFIHIVIAFCLILPKLLMQARFIEAGFFPQDMIWRTDLNFMSLNNDQTVILNFMTLTSNETTKGSNTKLSTEPTVTTTNTEDNTISDSNVEKSINSMSLASAVVNILKDYIGTDDRNYNVLEHERTNQISIEFINFTLALGIYAVRYASLFWATNKWLSLLFSVQLLINGMQILLSYAGVSILYKMMQSLHRVIMNNVGSNGDIVWPPRSPDLSVCDYLWGYLKAKVFEGYPPRTIQALKQRIREEIEAIPVNMLRMWSCKISRSDYTNP</sequence>
<keyword evidence="2" id="KW-1133">Transmembrane helix</keyword>
<organism evidence="3 4">
    <name type="scientific">Oryctes borbonicus</name>
    <dbReference type="NCBI Taxonomy" id="1629725"/>
    <lineage>
        <taxon>Eukaryota</taxon>
        <taxon>Metazoa</taxon>
        <taxon>Ecdysozoa</taxon>
        <taxon>Arthropoda</taxon>
        <taxon>Hexapoda</taxon>
        <taxon>Insecta</taxon>
        <taxon>Pterygota</taxon>
        <taxon>Neoptera</taxon>
        <taxon>Endopterygota</taxon>
        <taxon>Coleoptera</taxon>
        <taxon>Polyphaga</taxon>
        <taxon>Scarabaeiformia</taxon>
        <taxon>Scarabaeidae</taxon>
        <taxon>Dynastinae</taxon>
        <taxon>Oryctes</taxon>
    </lineage>
</organism>
<dbReference type="AlphaFoldDB" id="A0A0T6BGC8"/>
<feature type="transmembrane region" description="Helical" evidence="2">
    <location>
        <begin position="245"/>
        <end position="269"/>
    </location>
</feature>
<dbReference type="InterPro" id="IPR036397">
    <property type="entry name" value="RNaseH_sf"/>
</dbReference>